<dbReference type="AlphaFoldDB" id="A0A100WKK6"/>
<gene>
    <name evidence="2" type="ORF">RMCC_6604</name>
</gene>
<dbReference type="Pfam" id="PF04480">
    <property type="entry name" value="DUF559"/>
    <property type="match status" value="1"/>
</dbReference>
<feature type="domain" description="DUF559" evidence="1">
    <location>
        <begin position="214"/>
        <end position="258"/>
    </location>
</feature>
<dbReference type="Proteomes" id="UP000069443">
    <property type="component" value="Unassembled WGS sequence"/>
</dbReference>
<reference evidence="3" key="1">
    <citation type="journal article" date="2016" name="Genome Announc.">
        <title>Draft Genome Sequences of Five Rapidly Growing Mycobacterium Species, M. thermoresistibile, M. fortuitum subsp. acetamidolyticum, M. canariasense, M. brisbanense, and M. novocastrense.</title>
        <authorList>
            <person name="Katahira K."/>
            <person name="Ogura Y."/>
            <person name="Gotoh Y."/>
            <person name="Hayashi T."/>
        </authorList>
    </citation>
    <scope>NUCLEOTIDE SEQUENCE [LARGE SCALE GENOMIC DNA]</scope>
    <source>
        <strain evidence="3">JCM15298</strain>
    </source>
</reference>
<reference evidence="3" key="2">
    <citation type="submission" date="2016-02" db="EMBL/GenBank/DDBJ databases">
        <title>Draft genome sequence of five rapidly growing Mycobacterium species.</title>
        <authorList>
            <person name="Katahira K."/>
            <person name="Gotou Y."/>
            <person name="Iida K."/>
            <person name="Ogura Y."/>
            <person name="Hayashi T."/>
        </authorList>
    </citation>
    <scope>NUCLEOTIDE SEQUENCE [LARGE SCALE GENOMIC DNA]</scope>
    <source>
        <strain evidence="3">JCM15298</strain>
    </source>
</reference>
<dbReference type="EMBL" id="BCSY01000137">
    <property type="protein sequence ID" value="GAS99639.1"/>
    <property type="molecule type" value="Genomic_DNA"/>
</dbReference>
<evidence type="ECO:0000313" key="3">
    <source>
        <dbReference type="Proteomes" id="UP000069443"/>
    </source>
</evidence>
<name>A0A100WKK6_MYCCR</name>
<dbReference type="STRING" id="228230.RMCC_6604"/>
<dbReference type="OrthoDB" id="4390288at2"/>
<protein>
    <recommendedName>
        <fullName evidence="1">DUF559 domain-containing protein</fullName>
    </recommendedName>
</protein>
<evidence type="ECO:0000259" key="1">
    <source>
        <dbReference type="Pfam" id="PF04480"/>
    </source>
</evidence>
<dbReference type="InterPro" id="IPR007569">
    <property type="entry name" value="DUF559"/>
</dbReference>
<dbReference type="InterPro" id="IPR011335">
    <property type="entry name" value="Restrct_endonuc-II-like"/>
</dbReference>
<keyword evidence="3" id="KW-1185">Reference proteome</keyword>
<proteinExistence type="predicted"/>
<comment type="caution">
    <text evidence="2">The sequence shown here is derived from an EMBL/GenBank/DDBJ whole genome shotgun (WGS) entry which is preliminary data.</text>
</comment>
<sequence>MDTEIGPFIGSEALAAGALTRHELRRYYRAILPNVYVGRRCEPSLRQRTVAAWLWSGRQAVIAGSAASALHGAKWVDRCEPVELVHVNAKAPSGVVTRNDLIHPDETTTIDGMSVTTAARTAFDLGRRGDLGVAVARLDALARATRLRAQDVVGIAAQHRHTRGLRQLDDALALFDPGAESPRETWLRLMLIDEGLPRPQTQIPVLGLDGHPLYYLDMGWEHLQLAVEYDGAQHAGTLGYDIQRHDYIASVGWTVVRVAAGHRRAGVVARVNREWRRLSALTCR</sequence>
<dbReference type="SUPFAM" id="SSF52980">
    <property type="entry name" value="Restriction endonuclease-like"/>
    <property type="match status" value="1"/>
</dbReference>
<dbReference type="RefSeq" id="WP_062660294.1">
    <property type="nucleotide sequence ID" value="NZ_BCSY01000137.1"/>
</dbReference>
<accession>A0A100WKK6</accession>
<evidence type="ECO:0000313" key="2">
    <source>
        <dbReference type="EMBL" id="GAS99639.1"/>
    </source>
</evidence>
<organism evidence="2 3">
    <name type="scientific">Mycolicibacterium canariasense</name>
    <name type="common">Mycobacterium canariasense</name>
    <dbReference type="NCBI Taxonomy" id="228230"/>
    <lineage>
        <taxon>Bacteria</taxon>
        <taxon>Bacillati</taxon>
        <taxon>Actinomycetota</taxon>
        <taxon>Actinomycetes</taxon>
        <taxon>Mycobacteriales</taxon>
        <taxon>Mycobacteriaceae</taxon>
        <taxon>Mycolicibacterium</taxon>
    </lineage>
</organism>